<name>A0AAD4D0Q3_9FUNG</name>
<dbReference type="AlphaFoldDB" id="A0AAD4D0Q3"/>
<proteinExistence type="predicted"/>
<accession>A0AAD4D0Q3</accession>
<comment type="caution">
    <text evidence="2">The sequence shown here is derived from an EMBL/GenBank/DDBJ whole genome shotgun (WGS) entry which is preliminary data.</text>
</comment>
<feature type="region of interest" description="Disordered" evidence="1">
    <location>
        <begin position="1"/>
        <end position="34"/>
    </location>
</feature>
<evidence type="ECO:0000256" key="1">
    <source>
        <dbReference type="SAM" id="MobiDB-lite"/>
    </source>
</evidence>
<reference evidence="2" key="1">
    <citation type="journal article" date="2020" name="Fungal Divers.">
        <title>Resolving the Mortierellaceae phylogeny through synthesis of multi-gene phylogenetics and phylogenomics.</title>
        <authorList>
            <person name="Vandepol N."/>
            <person name="Liber J."/>
            <person name="Desiro A."/>
            <person name="Na H."/>
            <person name="Kennedy M."/>
            <person name="Barry K."/>
            <person name="Grigoriev I.V."/>
            <person name="Miller A.N."/>
            <person name="O'Donnell K."/>
            <person name="Stajich J.E."/>
            <person name="Bonito G."/>
        </authorList>
    </citation>
    <scope>NUCLEOTIDE SEQUENCE</scope>
    <source>
        <strain evidence="2">NRRL 28262</strain>
    </source>
</reference>
<dbReference type="Proteomes" id="UP001194580">
    <property type="component" value="Unassembled WGS sequence"/>
</dbReference>
<organism evidence="2 3">
    <name type="scientific">Linnemannia exigua</name>
    <dbReference type="NCBI Taxonomy" id="604196"/>
    <lineage>
        <taxon>Eukaryota</taxon>
        <taxon>Fungi</taxon>
        <taxon>Fungi incertae sedis</taxon>
        <taxon>Mucoromycota</taxon>
        <taxon>Mortierellomycotina</taxon>
        <taxon>Mortierellomycetes</taxon>
        <taxon>Mortierellales</taxon>
        <taxon>Mortierellaceae</taxon>
        <taxon>Linnemannia</taxon>
    </lineage>
</organism>
<dbReference type="EMBL" id="JAAAIL010003416">
    <property type="protein sequence ID" value="KAG0250695.1"/>
    <property type="molecule type" value="Genomic_DNA"/>
</dbReference>
<evidence type="ECO:0000313" key="3">
    <source>
        <dbReference type="Proteomes" id="UP001194580"/>
    </source>
</evidence>
<protein>
    <submittedName>
        <fullName evidence="2">Uncharacterized protein</fullName>
    </submittedName>
</protein>
<evidence type="ECO:0000313" key="2">
    <source>
        <dbReference type="EMBL" id="KAG0250695.1"/>
    </source>
</evidence>
<keyword evidence="3" id="KW-1185">Reference proteome</keyword>
<gene>
    <name evidence="2" type="ORF">BGZ95_007120</name>
</gene>
<feature type="non-terminal residue" evidence="2">
    <location>
        <position position="62"/>
    </location>
</feature>
<sequence>MTHPMNVSTTDDKIIEKPTGGFGESDGSSDGTGEDKVWEVWFLTDGSAETDHVDVNPFVVGV</sequence>